<feature type="non-terminal residue" evidence="3">
    <location>
        <position position="1"/>
    </location>
</feature>
<dbReference type="Proteomes" id="UP000694864">
    <property type="component" value="Unplaced"/>
</dbReference>
<reference evidence="2" key="1">
    <citation type="journal article" date="2014" name="Nat. Commun.">
        <title>The emerging biofuel crop Camelina sativa retains a highly undifferentiated hexaploid genome structure.</title>
        <authorList>
            <person name="Kagale S."/>
            <person name="Koh C."/>
            <person name="Nixon J."/>
            <person name="Bollina V."/>
            <person name="Clarke W.E."/>
            <person name="Tuteja R."/>
            <person name="Spillane C."/>
            <person name="Robinson S.J."/>
            <person name="Links M.G."/>
            <person name="Clarke C."/>
            <person name="Higgins E.E."/>
            <person name="Huebert T."/>
            <person name="Sharpe A.G."/>
            <person name="Parkin I.A."/>
        </authorList>
    </citation>
    <scope>NUCLEOTIDE SEQUENCE [LARGE SCALE GENOMIC DNA]</scope>
    <source>
        <strain evidence="2">cv. DH55</strain>
    </source>
</reference>
<proteinExistence type="predicted"/>
<name>A0ABM1RHW9_CAMSA</name>
<reference evidence="3" key="2">
    <citation type="submission" date="2025-08" db="UniProtKB">
        <authorList>
            <consortium name="RefSeq"/>
        </authorList>
    </citation>
    <scope>IDENTIFICATION</scope>
    <source>
        <tissue evidence="3">Leaf</tissue>
    </source>
</reference>
<gene>
    <name evidence="3" type="primary">LOC109131888</name>
</gene>
<dbReference type="RefSeq" id="XP_019098607.1">
    <property type="nucleotide sequence ID" value="XM_019243062.1"/>
</dbReference>
<organism evidence="2 3">
    <name type="scientific">Camelina sativa</name>
    <name type="common">False flax</name>
    <name type="synonym">Myagrum sativum</name>
    <dbReference type="NCBI Taxonomy" id="90675"/>
    <lineage>
        <taxon>Eukaryota</taxon>
        <taxon>Viridiplantae</taxon>
        <taxon>Streptophyta</taxon>
        <taxon>Embryophyta</taxon>
        <taxon>Tracheophyta</taxon>
        <taxon>Spermatophyta</taxon>
        <taxon>Magnoliopsida</taxon>
        <taxon>eudicotyledons</taxon>
        <taxon>Gunneridae</taxon>
        <taxon>Pentapetalae</taxon>
        <taxon>rosids</taxon>
        <taxon>malvids</taxon>
        <taxon>Brassicales</taxon>
        <taxon>Brassicaceae</taxon>
        <taxon>Camelineae</taxon>
        <taxon>Camelina</taxon>
    </lineage>
</organism>
<keyword evidence="2" id="KW-1185">Reference proteome</keyword>
<evidence type="ECO:0000313" key="2">
    <source>
        <dbReference type="Proteomes" id="UP000694864"/>
    </source>
</evidence>
<protein>
    <submittedName>
        <fullName evidence="3">Uncharacterized protein LOC109131888</fullName>
    </submittedName>
</protein>
<feature type="non-terminal residue" evidence="3">
    <location>
        <position position="153"/>
    </location>
</feature>
<feature type="region of interest" description="Disordered" evidence="1">
    <location>
        <begin position="1"/>
        <end position="22"/>
    </location>
</feature>
<evidence type="ECO:0000256" key="1">
    <source>
        <dbReference type="SAM" id="MobiDB-lite"/>
    </source>
</evidence>
<evidence type="ECO:0000313" key="3">
    <source>
        <dbReference type="RefSeq" id="XP_019098607.1"/>
    </source>
</evidence>
<sequence>ATSGEASFKHQDPVLEGEASEQPATGGIDFRTILNLAETLTHSRDPQVRGFVKMLYTILFKWFPDQPFRVQMLRRLVDRFTSPTSSSHDLDLDLEILAILIFQEQEVARPVLAMLKKAVEHANIDRAALWHQLRANKEELVRLKEEKKTEIQS</sequence>
<dbReference type="PANTHER" id="PTHR47242:SF1">
    <property type="entry name" value="TRAF-LIKE FAMILY PROTEIN"/>
    <property type="match status" value="1"/>
</dbReference>
<dbReference type="PANTHER" id="PTHR47242">
    <property type="entry name" value="TRAF-LIKE FAMILY PROTEIN"/>
    <property type="match status" value="1"/>
</dbReference>
<dbReference type="GeneID" id="109131888"/>
<accession>A0ABM1RHW9</accession>